<evidence type="ECO:0000313" key="2">
    <source>
        <dbReference type="EMBL" id="GAA4627903.1"/>
    </source>
</evidence>
<proteinExistence type="predicted"/>
<name>A0ABP8UAQ7_9ACTN</name>
<comment type="caution">
    <text evidence="2">The sequence shown here is derived from an EMBL/GenBank/DDBJ whole genome shotgun (WGS) entry which is preliminary data.</text>
</comment>
<evidence type="ECO:0000313" key="3">
    <source>
        <dbReference type="Proteomes" id="UP001501442"/>
    </source>
</evidence>
<gene>
    <name evidence="2" type="ORF">GCM10023196_042060</name>
</gene>
<dbReference type="RefSeq" id="WP_345432613.1">
    <property type="nucleotide sequence ID" value="NZ_BAABHK010000005.1"/>
</dbReference>
<reference evidence="3" key="1">
    <citation type="journal article" date="2019" name="Int. J. Syst. Evol. Microbiol.">
        <title>The Global Catalogue of Microorganisms (GCM) 10K type strain sequencing project: providing services to taxonomists for standard genome sequencing and annotation.</title>
        <authorList>
            <consortium name="The Broad Institute Genomics Platform"/>
            <consortium name="The Broad Institute Genome Sequencing Center for Infectious Disease"/>
            <person name="Wu L."/>
            <person name="Ma J."/>
        </authorList>
    </citation>
    <scope>NUCLEOTIDE SEQUENCE [LARGE SCALE GENOMIC DNA]</scope>
    <source>
        <strain evidence="3">JCM 17939</strain>
    </source>
</reference>
<dbReference type="InterPro" id="IPR052741">
    <property type="entry name" value="Mitochondrial_HTD2"/>
</dbReference>
<keyword evidence="3" id="KW-1185">Reference proteome</keyword>
<dbReference type="Gene3D" id="3.10.129.10">
    <property type="entry name" value="Hotdog Thioesterase"/>
    <property type="match status" value="1"/>
</dbReference>
<feature type="region of interest" description="Disordered" evidence="1">
    <location>
        <begin position="1"/>
        <end position="61"/>
    </location>
</feature>
<dbReference type="InterPro" id="IPR029069">
    <property type="entry name" value="HotDog_dom_sf"/>
</dbReference>
<protein>
    <recommendedName>
        <fullName evidence="4">MaoC-like domain-containing protein</fullName>
    </recommendedName>
</protein>
<sequence length="192" mass="19954">MTDHQIPAQDGREPDRPTAPGTETTPIPPAPGAETTPVRPAPGAETTLVPSTLGTATTPVPPVPGAEIAPVRAAPDAIRLLRFGAVTRNAHRIHYDAEFARTEGLDGPVVMAQLHGCLLHRAATAFADGDPAAVRALGWQNRAPARPGDRLVVTGTVRAVDDATGEVTLDLEERLDDGTVCCRGHAVVAPPS</sequence>
<accession>A0ABP8UAQ7</accession>
<evidence type="ECO:0000256" key="1">
    <source>
        <dbReference type="SAM" id="MobiDB-lite"/>
    </source>
</evidence>
<dbReference type="Proteomes" id="UP001501442">
    <property type="component" value="Unassembled WGS sequence"/>
</dbReference>
<dbReference type="PANTHER" id="PTHR28152:SF1">
    <property type="entry name" value="HYDROXYACYL-THIOESTER DEHYDRATASE TYPE 2, MITOCHONDRIAL"/>
    <property type="match status" value="1"/>
</dbReference>
<dbReference type="SUPFAM" id="SSF54637">
    <property type="entry name" value="Thioesterase/thiol ester dehydrase-isomerase"/>
    <property type="match status" value="1"/>
</dbReference>
<evidence type="ECO:0008006" key="4">
    <source>
        <dbReference type="Google" id="ProtNLM"/>
    </source>
</evidence>
<dbReference type="PANTHER" id="PTHR28152">
    <property type="entry name" value="HYDROXYACYL-THIOESTER DEHYDRATASE TYPE 2, MITOCHONDRIAL"/>
    <property type="match status" value="1"/>
</dbReference>
<organism evidence="2 3">
    <name type="scientific">Actinoallomurus vinaceus</name>
    <dbReference type="NCBI Taxonomy" id="1080074"/>
    <lineage>
        <taxon>Bacteria</taxon>
        <taxon>Bacillati</taxon>
        <taxon>Actinomycetota</taxon>
        <taxon>Actinomycetes</taxon>
        <taxon>Streptosporangiales</taxon>
        <taxon>Thermomonosporaceae</taxon>
        <taxon>Actinoallomurus</taxon>
    </lineage>
</organism>
<dbReference type="EMBL" id="BAABHK010000005">
    <property type="protein sequence ID" value="GAA4627903.1"/>
    <property type="molecule type" value="Genomic_DNA"/>
</dbReference>